<dbReference type="PANTHER" id="PTHR43213:SF5">
    <property type="entry name" value="BIFUNCTIONAL DTTP_UTP PYROPHOSPHATASE_METHYLTRANSFERASE PROTEIN-RELATED"/>
    <property type="match status" value="1"/>
</dbReference>
<evidence type="ECO:0000313" key="3">
    <source>
        <dbReference type="EMBL" id="ELR22290.1"/>
    </source>
</evidence>
<protein>
    <submittedName>
        <fullName evidence="3">Maflike protein</fullName>
    </submittedName>
</protein>
<organism evidence="3 4">
    <name type="scientific">Acanthamoeba castellanii (strain ATCC 30010 / Neff)</name>
    <dbReference type="NCBI Taxonomy" id="1257118"/>
    <lineage>
        <taxon>Eukaryota</taxon>
        <taxon>Amoebozoa</taxon>
        <taxon>Discosea</taxon>
        <taxon>Longamoebia</taxon>
        <taxon>Centramoebida</taxon>
        <taxon>Acanthamoebidae</taxon>
        <taxon>Acanthamoeba</taxon>
    </lineage>
</organism>
<sequence length="144" mass="15903">MDLIISADTIVVLEDKILEKPSSEDHAREMLRRLSGSTHTVHTAVVLLLPKQQQHSAEPAALVRSFHESTQVTFADLSDEMINAYVATGSPMYYISDKAGAYGIQEVTGGSLIRGINGCYYNVVGFPLHRFCTEVLDLLDHKLL</sequence>
<evidence type="ECO:0000256" key="1">
    <source>
        <dbReference type="ARBA" id="ARBA00001968"/>
    </source>
</evidence>
<dbReference type="InterPro" id="IPR003697">
    <property type="entry name" value="Maf-like"/>
</dbReference>
<dbReference type="GO" id="GO:0047429">
    <property type="term" value="F:nucleoside triphosphate diphosphatase activity"/>
    <property type="evidence" value="ECO:0007669"/>
    <property type="project" value="InterPro"/>
</dbReference>
<dbReference type="AlphaFoldDB" id="L8HAR6"/>
<dbReference type="Proteomes" id="UP000011083">
    <property type="component" value="Unassembled WGS sequence"/>
</dbReference>
<dbReference type="CDD" id="cd00555">
    <property type="entry name" value="Maf"/>
    <property type="match status" value="1"/>
</dbReference>
<name>L8HAR6_ACACF</name>
<dbReference type="OrthoDB" id="10267058at2759"/>
<dbReference type="KEGG" id="acan:ACA1_252040"/>
<evidence type="ECO:0000313" key="4">
    <source>
        <dbReference type="Proteomes" id="UP000011083"/>
    </source>
</evidence>
<dbReference type="Gene3D" id="3.90.950.10">
    <property type="match status" value="1"/>
</dbReference>
<comment type="cofactor">
    <cofactor evidence="1">
        <name>a divalent metal cation</name>
        <dbReference type="ChEBI" id="CHEBI:60240"/>
    </cofactor>
</comment>
<accession>L8HAR6</accession>
<gene>
    <name evidence="3" type="ORF">ACA1_252040</name>
</gene>
<keyword evidence="4" id="KW-1185">Reference proteome</keyword>
<dbReference type="VEuPathDB" id="AmoebaDB:ACA1_252040"/>
<evidence type="ECO:0000256" key="2">
    <source>
        <dbReference type="ARBA" id="ARBA00022801"/>
    </source>
</evidence>
<dbReference type="STRING" id="1257118.L8HAR6"/>
<dbReference type="SUPFAM" id="SSF52972">
    <property type="entry name" value="ITPase-like"/>
    <property type="match status" value="1"/>
</dbReference>
<dbReference type="GeneID" id="14923221"/>
<proteinExistence type="predicted"/>
<reference evidence="3 4" key="1">
    <citation type="journal article" date="2013" name="Genome Biol.">
        <title>Genome of Acanthamoeba castellanii highlights extensive lateral gene transfer and early evolution of tyrosine kinase signaling.</title>
        <authorList>
            <person name="Clarke M."/>
            <person name="Lohan A.J."/>
            <person name="Liu B."/>
            <person name="Lagkouvardos I."/>
            <person name="Roy S."/>
            <person name="Zafar N."/>
            <person name="Bertelli C."/>
            <person name="Schilde C."/>
            <person name="Kianianmomeni A."/>
            <person name="Burglin T.R."/>
            <person name="Frech C."/>
            <person name="Turcotte B."/>
            <person name="Kopec K.O."/>
            <person name="Synnott J.M."/>
            <person name="Choo C."/>
            <person name="Paponov I."/>
            <person name="Finkler A."/>
            <person name="Soon Heng Tan C."/>
            <person name="Hutchins A.P."/>
            <person name="Weinmeier T."/>
            <person name="Rattei T."/>
            <person name="Chu J.S."/>
            <person name="Gimenez G."/>
            <person name="Irimia M."/>
            <person name="Rigden D.J."/>
            <person name="Fitzpatrick D.A."/>
            <person name="Lorenzo-Morales J."/>
            <person name="Bateman A."/>
            <person name="Chiu C.H."/>
            <person name="Tang P."/>
            <person name="Hegemann P."/>
            <person name="Fromm H."/>
            <person name="Raoult D."/>
            <person name="Greub G."/>
            <person name="Miranda-Saavedra D."/>
            <person name="Chen N."/>
            <person name="Nash P."/>
            <person name="Ginger M.L."/>
            <person name="Horn M."/>
            <person name="Schaap P."/>
            <person name="Caler L."/>
            <person name="Loftus B."/>
        </authorList>
    </citation>
    <scope>NUCLEOTIDE SEQUENCE [LARGE SCALE GENOMIC DNA]</scope>
    <source>
        <strain evidence="3 4">Neff</strain>
    </source>
</reference>
<dbReference type="InterPro" id="IPR029001">
    <property type="entry name" value="ITPase-like_fam"/>
</dbReference>
<dbReference type="EMBL" id="KB007885">
    <property type="protein sequence ID" value="ELR22290.1"/>
    <property type="molecule type" value="Genomic_DNA"/>
</dbReference>
<dbReference type="PANTHER" id="PTHR43213">
    <property type="entry name" value="BIFUNCTIONAL DTTP/UTP PYROPHOSPHATASE/METHYLTRANSFERASE PROTEIN-RELATED"/>
    <property type="match status" value="1"/>
</dbReference>
<dbReference type="RefSeq" id="XP_004367546.1">
    <property type="nucleotide sequence ID" value="XM_004367489.1"/>
</dbReference>
<dbReference type="Pfam" id="PF02545">
    <property type="entry name" value="Maf"/>
    <property type="match status" value="1"/>
</dbReference>
<keyword evidence="2" id="KW-0378">Hydrolase</keyword>
<dbReference type="OMA" id="CELFHER"/>